<accession>A0ABT3QFV7</accession>
<organism evidence="8 9">
    <name type="scientific">Acetobacter thailandicus</name>
    <dbReference type="NCBI Taxonomy" id="1502842"/>
    <lineage>
        <taxon>Bacteria</taxon>
        <taxon>Pseudomonadati</taxon>
        <taxon>Pseudomonadota</taxon>
        <taxon>Alphaproteobacteria</taxon>
        <taxon>Acetobacterales</taxon>
        <taxon>Acetobacteraceae</taxon>
        <taxon>Acetobacter</taxon>
    </lineage>
</organism>
<dbReference type="EC" id="4.2.2.29" evidence="7"/>
<dbReference type="InterPro" id="IPR003770">
    <property type="entry name" value="MLTG-like"/>
</dbReference>
<evidence type="ECO:0000256" key="1">
    <source>
        <dbReference type="ARBA" id="ARBA00022475"/>
    </source>
</evidence>
<evidence type="ECO:0000313" key="8">
    <source>
        <dbReference type="EMBL" id="MCX2564169.1"/>
    </source>
</evidence>
<dbReference type="EMBL" id="JAPIUZ010000004">
    <property type="protein sequence ID" value="MCX2564169.1"/>
    <property type="molecule type" value="Genomic_DNA"/>
</dbReference>
<comment type="similarity">
    <text evidence="7">Belongs to the transglycosylase MltG family.</text>
</comment>
<dbReference type="PANTHER" id="PTHR30518:SF2">
    <property type="entry name" value="ENDOLYTIC MUREIN TRANSGLYCOSYLASE"/>
    <property type="match status" value="1"/>
</dbReference>
<evidence type="ECO:0000256" key="5">
    <source>
        <dbReference type="ARBA" id="ARBA00023239"/>
    </source>
</evidence>
<evidence type="ECO:0000256" key="6">
    <source>
        <dbReference type="ARBA" id="ARBA00023316"/>
    </source>
</evidence>
<feature type="site" description="Important for catalytic activity" evidence="7">
    <location>
        <position position="202"/>
    </location>
</feature>
<dbReference type="NCBIfam" id="TIGR00247">
    <property type="entry name" value="endolytic transglycosylase MltG"/>
    <property type="match status" value="1"/>
</dbReference>
<protein>
    <recommendedName>
        <fullName evidence="7">Endolytic murein transglycosylase</fullName>
        <ecNumber evidence="7">4.2.2.29</ecNumber>
    </recommendedName>
    <alternativeName>
        <fullName evidence="7">Peptidoglycan lytic transglycosylase</fullName>
    </alternativeName>
    <alternativeName>
        <fullName evidence="7">Peptidoglycan polymerization terminase</fullName>
    </alternativeName>
</protein>
<sequence>MRKFFVLLCFLLLAGAGGTFFLLKKAYVVPGPLRQDTAVLVHHGDHARIINTLQHESVIPQGALYARLTSFFIFLTKKDGQLHAAELLFPAHASIKQTLSVLRHGRPIMHKLTIPEGLSAAQIQALINNASFLSGHITRPEEGSVLPQTYLYLRNTSRDELLKRTQEAMTHAVEKIWEDREADEKIPDKNALITLASLIEKETSVPSERSKVAGVFLNRLHKGMKLQTDPAVIFALTNGLEPLDRPLTHADLQIESPYNTYLHKGLPPGPVCSPGFSSLYAAAHPAKSSDLYFMATGEGGHNFTNDLKEHNKNVENYYRNKRK</sequence>
<keyword evidence="2 7" id="KW-0812">Transmembrane</keyword>
<keyword evidence="1 7" id="KW-1003">Cell membrane</keyword>
<dbReference type="PANTHER" id="PTHR30518">
    <property type="entry name" value="ENDOLYTIC MUREIN TRANSGLYCOSYLASE"/>
    <property type="match status" value="1"/>
</dbReference>
<evidence type="ECO:0000256" key="3">
    <source>
        <dbReference type="ARBA" id="ARBA00022989"/>
    </source>
</evidence>
<reference evidence="8 9" key="1">
    <citation type="submission" date="2022-11" db="EMBL/GenBank/DDBJ databases">
        <title>Genome sequencing of Acetobacter type strain.</title>
        <authorList>
            <person name="Heo J."/>
            <person name="Lee D."/>
            <person name="Han B.-H."/>
            <person name="Hong S.-B."/>
            <person name="Kwon S.-W."/>
        </authorList>
    </citation>
    <scope>NUCLEOTIDE SEQUENCE [LARGE SCALE GENOMIC DNA]</scope>
    <source>
        <strain evidence="8 9">KACC 21253</strain>
    </source>
</reference>
<dbReference type="Pfam" id="PF02618">
    <property type="entry name" value="YceG"/>
    <property type="match status" value="1"/>
</dbReference>
<dbReference type="RefSeq" id="WP_173559891.1">
    <property type="nucleotide sequence ID" value="NZ_JAPIUZ010000004.1"/>
</dbReference>
<keyword evidence="5 7" id="KW-0456">Lyase</keyword>
<comment type="function">
    <text evidence="7">Functions as a peptidoglycan terminase that cleaves nascent peptidoglycan strands endolytically to terminate their elongation.</text>
</comment>
<gene>
    <name evidence="7 8" type="primary">mltG</name>
    <name evidence="8" type="ORF">OQ497_09375</name>
</gene>
<dbReference type="Proteomes" id="UP001301152">
    <property type="component" value="Unassembled WGS sequence"/>
</dbReference>
<keyword evidence="7" id="KW-0997">Cell inner membrane</keyword>
<comment type="caution">
    <text evidence="8">The sequence shown here is derived from an EMBL/GenBank/DDBJ whole genome shotgun (WGS) entry which is preliminary data.</text>
</comment>
<keyword evidence="9" id="KW-1185">Reference proteome</keyword>
<evidence type="ECO:0000313" key="9">
    <source>
        <dbReference type="Proteomes" id="UP001301152"/>
    </source>
</evidence>
<dbReference type="CDD" id="cd08010">
    <property type="entry name" value="MltG_like"/>
    <property type="match status" value="1"/>
</dbReference>
<dbReference type="HAMAP" id="MF_02065">
    <property type="entry name" value="MltG"/>
    <property type="match status" value="1"/>
</dbReference>
<name>A0ABT3QFV7_9PROT</name>
<keyword evidence="3 7" id="KW-1133">Transmembrane helix</keyword>
<evidence type="ECO:0000256" key="7">
    <source>
        <dbReference type="HAMAP-Rule" id="MF_02065"/>
    </source>
</evidence>
<evidence type="ECO:0000256" key="4">
    <source>
        <dbReference type="ARBA" id="ARBA00023136"/>
    </source>
</evidence>
<dbReference type="Gene3D" id="3.30.160.60">
    <property type="entry name" value="Classic Zinc Finger"/>
    <property type="match status" value="1"/>
</dbReference>
<keyword evidence="6 7" id="KW-0961">Cell wall biogenesis/degradation</keyword>
<comment type="catalytic activity">
    <reaction evidence="7">
        <text>a peptidoglycan chain = a peptidoglycan chain with N-acetyl-1,6-anhydromuramyl-[peptide] at the reducing end + a peptidoglycan chain with N-acetylglucosamine at the non-reducing end.</text>
        <dbReference type="EC" id="4.2.2.29"/>
    </reaction>
</comment>
<keyword evidence="4 7" id="KW-0472">Membrane</keyword>
<evidence type="ECO:0000256" key="2">
    <source>
        <dbReference type="ARBA" id="ARBA00022692"/>
    </source>
</evidence>
<proteinExistence type="inferred from homology"/>